<evidence type="ECO:0000259" key="2">
    <source>
        <dbReference type="Pfam" id="PF04069"/>
    </source>
</evidence>
<accession>A0A7X0DD49</accession>
<protein>
    <submittedName>
        <fullName evidence="3">Glycine betaine/proline transport system substrate-binding protein</fullName>
    </submittedName>
</protein>
<dbReference type="GO" id="GO:0043190">
    <property type="term" value="C:ATP-binding cassette (ABC) transporter complex"/>
    <property type="evidence" value="ECO:0007669"/>
    <property type="project" value="InterPro"/>
</dbReference>
<reference evidence="3 4" key="1">
    <citation type="submission" date="2020-08" db="EMBL/GenBank/DDBJ databases">
        <title>Genomic Encyclopedia of Type Strains, Phase IV (KMG-IV): sequencing the most valuable type-strain genomes for metagenomic binning, comparative biology and taxonomic classification.</title>
        <authorList>
            <person name="Goeker M."/>
        </authorList>
    </citation>
    <scope>NUCLEOTIDE SEQUENCE [LARGE SCALE GENOMIC DNA]</scope>
    <source>
        <strain evidence="3 4">DSM 102134</strain>
    </source>
</reference>
<dbReference type="EMBL" id="JACHEJ010000001">
    <property type="protein sequence ID" value="MBB6178789.1"/>
    <property type="molecule type" value="Genomic_DNA"/>
</dbReference>
<feature type="domain" description="ABC-type glycine betaine transport system substrate-binding" evidence="2">
    <location>
        <begin position="28"/>
        <end position="310"/>
    </location>
</feature>
<dbReference type="Gene3D" id="3.40.190.100">
    <property type="entry name" value="Glycine betaine-binding periplasmic protein, domain 2"/>
    <property type="match status" value="1"/>
</dbReference>
<gene>
    <name evidence="3" type="ORF">HNQ75_000732</name>
</gene>
<dbReference type="Gene3D" id="3.40.190.10">
    <property type="entry name" value="Periplasmic binding protein-like II"/>
    <property type="match status" value="1"/>
</dbReference>
<dbReference type="InterPro" id="IPR007210">
    <property type="entry name" value="ABC_Gly_betaine_transp_sub-bd"/>
</dbReference>
<feature type="chain" id="PRO_5031229445" evidence="1">
    <location>
        <begin position="22"/>
        <end position="333"/>
    </location>
</feature>
<comment type="caution">
    <text evidence="3">The sequence shown here is derived from an EMBL/GenBank/DDBJ whole genome shotgun (WGS) entry which is preliminary data.</text>
</comment>
<evidence type="ECO:0000256" key="1">
    <source>
        <dbReference type="SAM" id="SignalP"/>
    </source>
</evidence>
<sequence>MSRLPVYLGALLATISIRVGAAEAACGDISIAEMNWGSAAVAAHIDEIILEHGYDCDVTLVPGDTIPTFTSMLTKSQPDMAPEFWINAVRAPLAKAIGESRLLLGAEILQEGAVEGWWVPAFIIEAHPEIQTVDDALARPDLFPSPRSPGKAAIQSCPDDWSCQATTRNLFRAFGAADKGFELLEPATAEALDASIASAFDTKTGWLGYYWAPTAALGKYPMARLSFGVTHNQVEWENCTAVPGCESPQKNSYPTSQAFTLVTQEFTEKAAPAMDYIRTRQWSNATINGILAWQEENRASNRKTAEHFLKTHEDVWSKWVLPVVQERVRTALQ</sequence>
<dbReference type="GO" id="GO:0022857">
    <property type="term" value="F:transmembrane transporter activity"/>
    <property type="evidence" value="ECO:0007669"/>
    <property type="project" value="InterPro"/>
</dbReference>
<dbReference type="Proteomes" id="UP000535501">
    <property type="component" value="Unassembled WGS sequence"/>
</dbReference>
<dbReference type="Pfam" id="PF04069">
    <property type="entry name" value="OpuAC"/>
    <property type="match status" value="1"/>
</dbReference>
<proteinExistence type="predicted"/>
<dbReference type="SUPFAM" id="SSF53850">
    <property type="entry name" value="Periplasmic binding protein-like II"/>
    <property type="match status" value="1"/>
</dbReference>
<name>A0A7X0DD49_9HYPH</name>
<feature type="signal peptide" evidence="1">
    <location>
        <begin position="1"/>
        <end position="21"/>
    </location>
</feature>
<keyword evidence="1" id="KW-0732">Signal</keyword>
<evidence type="ECO:0000313" key="4">
    <source>
        <dbReference type="Proteomes" id="UP000535501"/>
    </source>
</evidence>
<dbReference type="AlphaFoldDB" id="A0A7X0DD49"/>
<dbReference type="RefSeq" id="WP_077546485.1">
    <property type="nucleotide sequence ID" value="NZ_JACHEJ010000001.1"/>
</dbReference>
<keyword evidence="4" id="KW-1185">Reference proteome</keyword>
<organism evidence="3 4">
    <name type="scientific">Pseudorhizobium flavum</name>
    <dbReference type="NCBI Taxonomy" id="1335061"/>
    <lineage>
        <taxon>Bacteria</taxon>
        <taxon>Pseudomonadati</taxon>
        <taxon>Pseudomonadota</taxon>
        <taxon>Alphaproteobacteria</taxon>
        <taxon>Hyphomicrobiales</taxon>
        <taxon>Rhizobiaceae</taxon>
        <taxon>Rhizobium/Agrobacterium group</taxon>
        <taxon>Pseudorhizobium</taxon>
    </lineage>
</organism>
<evidence type="ECO:0000313" key="3">
    <source>
        <dbReference type="EMBL" id="MBB6178789.1"/>
    </source>
</evidence>